<dbReference type="EMBL" id="LAZR01041065">
    <property type="protein sequence ID" value="KKL12930.1"/>
    <property type="molecule type" value="Genomic_DNA"/>
</dbReference>
<proteinExistence type="predicted"/>
<protein>
    <recommendedName>
        <fullName evidence="2">IrrE N-terminal-like domain-containing protein</fullName>
    </recommendedName>
</protein>
<feature type="non-terminal residue" evidence="1">
    <location>
        <position position="237"/>
    </location>
</feature>
<comment type="caution">
    <text evidence="1">The sequence shown here is derived from an EMBL/GenBank/DDBJ whole genome shotgun (WGS) entry which is preliminary data.</text>
</comment>
<sequence length="237" mass="27121">MKLKDSPIVIKIADDLGLKRHHNAERAIRNYCLRKVKSITTAFGEIKDLNQLLNVVSSHLQMKFEEVRDDEDLSRIAHKYTEKGELIFSNLHRELDNETDGILVRLNHAKPWEPKYVAVINCRGNKVWRAYFSKWHEVGHLLTTPPTQMTFQFRRTPVFKKALEEQIVDRVAGDLAFYEKIFSPALEREIAQDNRLSFSAVESLRMTVCDGASREATLRGAIRQAPAPQLLVIAGLG</sequence>
<reference evidence="1" key="1">
    <citation type="journal article" date="2015" name="Nature">
        <title>Complex archaea that bridge the gap between prokaryotes and eukaryotes.</title>
        <authorList>
            <person name="Spang A."/>
            <person name="Saw J.H."/>
            <person name="Jorgensen S.L."/>
            <person name="Zaremba-Niedzwiedzka K."/>
            <person name="Martijn J."/>
            <person name="Lind A.E."/>
            <person name="van Eijk R."/>
            <person name="Schleper C."/>
            <person name="Guy L."/>
            <person name="Ettema T.J."/>
        </authorList>
    </citation>
    <scope>NUCLEOTIDE SEQUENCE</scope>
</reference>
<dbReference type="AlphaFoldDB" id="A0A0F9AU05"/>
<gene>
    <name evidence="1" type="ORF">LCGC14_2530830</name>
</gene>
<accession>A0A0F9AU05</accession>
<organism evidence="1">
    <name type="scientific">marine sediment metagenome</name>
    <dbReference type="NCBI Taxonomy" id="412755"/>
    <lineage>
        <taxon>unclassified sequences</taxon>
        <taxon>metagenomes</taxon>
        <taxon>ecological metagenomes</taxon>
    </lineage>
</organism>
<evidence type="ECO:0008006" key="2">
    <source>
        <dbReference type="Google" id="ProtNLM"/>
    </source>
</evidence>
<evidence type="ECO:0000313" key="1">
    <source>
        <dbReference type="EMBL" id="KKL12930.1"/>
    </source>
</evidence>
<name>A0A0F9AU05_9ZZZZ</name>